<dbReference type="InterPro" id="IPR008972">
    <property type="entry name" value="Cupredoxin"/>
</dbReference>
<evidence type="ECO:0000256" key="2">
    <source>
        <dbReference type="ARBA" id="ARBA00023002"/>
    </source>
</evidence>
<name>A0A9Y2F4M7_9SPHN</name>
<dbReference type="RefSeq" id="WP_285975486.1">
    <property type="nucleotide sequence ID" value="NZ_CP127221.1"/>
</dbReference>
<gene>
    <name evidence="7" type="ORF">QQX03_09420</name>
</gene>
<dbReference type="CDD" id="cd13896">
    <property type="entry name" value="CuRO_3_CopA"/>
    <property type="match status" value="1"/>
</dbReference>
<dbReference type="SUPFAM" id="SSF49503">
    <property type="entry name" value="Cupredoxins"/>
    <property type="match status" value="3"/>
</dbReference>
<reference evidence="7 8" key="1">
    <citation type="submission" date="2023-06" db="EMBL/GenBank/DDBJ databases">
        <title>Altererythrobacter rubellus NBRC 112769 genome.</title>
        <authorList>
            <person name="Zhang K."/>
        </authorList>
    </citation>
    <scope>NUCLEOTIDE SEQUENCE [LARGE SCALE GENOMIC DNA]</scope>
    <source>
        <strain evidence="7 8">NBRC 112769</strain>
    </source>
</reference>
<dbReference type="InterPro" id="IPR001117">
    <property type="entry name" value="Cu-oxidase_2nd"/>
</dbReference>
<dbReference type="InterPro" id="IPR034279">
    <property type="entry name" value="CuRO_3_CopA"/>
</dbReference>
<dbReference type="KEGG" id="arue:QQX03_09420"/>
<dbReference type="PROSITE" id="PS00079">
    <property type="entry name" value="MULTICOPPER_OXIDASE1"/>
    <property type="match status" value="1"/>
</dbReference>
<dbReference type="InterPro" id="IPR002355">
    <property type="entry name" value="Cu_oxidase_Cu_BS"/>
</dbReference>
<keyword evidence="1" id="KW-0479">Metal-binding</keyword>
<feature type="domain" description="Plastocyanin-like" evidence="6">
    <location>
        <begin position="71"/>
        <end position="172"/>
    </location>
</feature>
<dbReference type="InterPro" id="IPR011707">
    <property type="entry name" value="Cu-oxidase-like_N"/>
</dbReference>
<evidence type="ECO:0000256" key="1">
    <source>
        <dbReference type="ARBA" id="ARBA00022723"/>
    </source>
</evidence>
<evidence type="ECO:0000313" key="8">
    <source>
        <dbReference type="Proteomes" id="UP001231445"/>
    </source>
</evidence>
<organism evidence="7 8">
    <name type="scientific">Altererythrobacter rubellus</name>
    <dbReference type="NCBI Taxonomy" id="2173831"/>
    <lineage>
        <taxon>Bacteria</taxon>
        <taxon>Pseudomonadati</taxon>
        <taxon>Pseudomonadota</taxon>
        <taxon>Alphaproteobacteria</taxon>
        <taxon>Sphingomonadales</taxon>
        <taxon>Erythrobacteraceae</taxon>
        <taxon>Altererythrobacter</taxon>
    </lineage>
</organism>
<evidence type="ECO:0000259" key="4">
    <source>
        <dbReference type="Pfam" id="PF00394"/>
    </source>
</evidence>
<dbReference type="PROSITE" id="PS00080">
    <property type="entry name" value="MULTICOPPER_OXIDASE2"/>
    <property type="match status" value="1"/>
</dbReference>
<dbReference type="Pfam" id="PF07731">
    <property type="entry name" value="Cu-oxidase_2"/>
    <property type="match status" value="1"/>
</dbReference>
<dbReference type="PANTHER" id="PTHR11709:SF394">
    <property type="entry name" value="FI03373P-RELATED"/>
    <property type="match status" value="1"/>
</dbReference>
<dbReference type="InterPro" id="IPR034284">
    <property type="entry name" value="CuRO_1_CopA"/>
</dbReference>
<dbReference type="GO" id="GO:0042597">
    <property type="term" value="C:periplasmic space"/>
    <property type="evidence" value="ECO:0007669"/>
    <property type="project" value="InterPro"/>
</dbReference>
<dbReference type="InterPro" id="IPR011706">
    <property type="entry name" value="Cu-oxidase_C"/>
</dbReference>
<dbReference type="PANTHER" id="PTHR11709">
    <property type="entry name" value="MULTI-COPPER OXIDASE"/>
    <property type="match status" value="1"/>
</dbReference>
<dbReference type="InterPro" id="IPR033138">
    <property type="entry name" value="Cu_oxidase_CS"/>
</dbReference>
<dbReference type="InterPro" id="IPR006376">
    <property type="entry name" value="Cu-R_CopA"/>
</dbReference>
<keyword evidence="3" id="KW-0186">Copper</keyword>
<keyword evidence="8" id="KW-1185">Reference proteome</keyword>
<evidence type="ECO:0000259" key="5">
    <source>
        <dbReference type="Pfam" id="PF07731"/>
    </source>
</evidence>
<dbReference type="NCBIfam" id="TIGR01480">
    <property type="entry name" value="copper_res_A"/>
    <property type="match status" value="1"/>
</dbReference>
<dbReference type="Gene3D" id="2.60.40.420">
    <property type="entry name" value="Cupredoxins - blue copper proteins"/>
    <property type="match status" value="3"/>
</dbReference>
<dbReference type="AlphaFoldDB" id="A0A9Y2F4M7"/>
<evidence type="ECO:0000259" key="6">
    <source>
        <dbReference type="Pfam" id="PF07732"/>
    </source>
</evidence>
<dbReference type="GO" id="GO:0005507">
    <property type="term" value="F:copper ion binding"/>
    <property type="evidence" value="ECO:0007669"/>
    <property type="project" value="InterPro"/>
</dbReference>
<dbReference type="InterPro" id="IPR034282">
    <property type="entry name" value="CuRO_2_CopA"/>
</dbReference>
<sequence>MKRKPAPIDQSRRNLLKGSLAVGGMFALHSMMPAWASPKGLAHAPATKNGATLSGEDIALSIANSSFSIGNRTGHAVTVNGSLPAPLIRLREGQNVRLAVTNHLEEDTSIHWHGLLLPFQMDGVPGVSFPGIKPHETFVYEFPIIQSGTYWYHSHSGLQEAMGHYGPIVVDPAGTDPIQYDREHIIVLSDWSFMHPHEIMRTLKQSPDYFNRQQQTLAGLLAGEGQDIEERIRWAGMRMMPSDIADVTGATYTYLINGHGPNENWTGLFEPGERVRLRIINASAMSIFNVRIPGLSMTVVNADGENVQPVETDEFQIGVAETYDVVVTPREDRAYSFVAESIDRSGLGRATLAPRLGMEAPVPALRERPTLTMRDMGMGGMASMGDGEDHSGMDHGSMDHGDMSMRDPENAPGIDVNPGVDMIAPNPADRTGDRGLGLENVPHRVLTYTQLRSLNPNPDPRSPSRELVIHLTGNMERYMWSLDGRRFAEIVEPIRFARDERVRVKLVNNTMMTHPIHLHGHFFEIVNGQDGHQPRKHTVNVLPGGYVKFDLTADAPGDWAFHCHLLMHMHAGMFNVVKVRPMEGEPT</sequence>
<dbReference type="InterPro" id="IPR006311">
    <property type="entry name" value="TAT_signal"/>
</dbReference>
<dbReference type="Proteomes" id="UP001231445">
    <property type="component" value="Chromosome"/>
</dbReference>
<evidence type="ECO:0000313" key="7">
    <source>
        <dbReference type="EMBL" id="WIW95170.1"/>
    </source>
</evidence>
<dbReference type="GO" id="GO:0016491">
    <property type="term" value="F:oxidoreductase activity"/>
    <property type="evidence" value="ECO:0007669"/>
    <property type="project" value="UniProtKB-KW"/>
</dbReference>
<accession>A0A9Y2F4M7</accession>
<feature type="domain" description="Plastocyanin-like" evidence="5">
    <location>
        <begin position="462"/>
        <end position="581"/>
    </location>
</feature>
<dbReference type="CDD" id="cd13848">
    <property type="entry name" value="CuRO_1_CopA"/>
    <property type="match status" value="1"/>
</dbReference>
<dbReference type="CDD" id="cd13874">
    <property type="entry name" value="CuRO_2_CopA"/>
    <property type="match status" value="1"/>
</dbReference>
<dbReference type="Pfam" id="PF00394">
    <property type="entry name" value="Cu-oxidase"/>
    <property type="match status" value="1"/>
</dbReference>
<evidence type="ECO:0000256" key="3">
    <source>
        <dbReference type="ARBA" id="ARBA00023008"/>
    </source>
</evidence>
<dbReference type="Pfam" id="PF07732">
    <property type="entry name" value="Cu-oxidase_3"/>
    <property type="match status" value="1"/>
</dbReference>
<dbReference type="InterPro" id="IPR045087">
    <property type="entry name" value="Cu-oxidase_fam"/>
</dbReference>
<dbReference type="EMBL" id="CP127221">
    <property type="protein sequence ID" value="WIW95170.1"/>
    <property type="molecule type" value="Genomic_DNA"/>
</dbReference>
<protein>
    <submittedName>
        <fullName evidence="7">Copper resistance system multicopper oxidase</fullName>
    </submittedName>
</protein>
<feature type="domain" description="Plastocyanin-like" evidence="4">
    <location>
        <begin position="246"/>
        <end position="340"/>
    </location>
</feature>
<keyword evidence="2" id="KW-0560">Oxidoreductase</keyword>
<proteinExistence type="predicted"/>
<dbReference type="PROSITE" id="PS51318">
    <property type="entry name" value="TAT"/>
    <property type="match status" value="1"/>
</dbReference>